<protein>
    <submittedName>
        <fullName evidence="2">Membrane protein</fullName>
    </submittedName>
</protein>
<gene>
    <name evidence="2" type="ORF">GCM10014713_33450</name>
</gene>
<accession>A0A918LR50</accession>
<keyword evidence="3" id="KW-1185">Reference proteome</keyword>
<dbReference type="AlphaFoldDB" id="A0A918LR50"/>
<name>A0A918LR50_9ACTN</name>
<dbReference type="RefSeq" id="WP_019887327.1">
    <property type="nucleotide sequence ID" value="NZ_JBIRWH010000010.1"/>
</dbReference>
<feature type="transmembrane region" description="Helical" evidence="1">
    <location>
        <begin position="209"/>
        <end position="232"/>
    </location>
</feature>
<organism evidence="2 3">
    <name type="scientific">Streptomyces purpureus</name>
    <dbReference type="NCBI Taxonomy" id="1951"/>
    <lineage>
        <taxon>Bacteria</taxon>
        <taxon>Bacillati</taxon>
        <taxon>Actinomycetota</taxon>
        <taxon>Actinomycetes</taxon>
        <taxon>Kitasatosporales</taxon>
        <taxon>Streptomycetaceae</taxon>
        <taxon>Streptomyces</taxon>
    </lineage>
</organism>
<dbReference type="EMBL" id="BMQQ01000011">
    <property type="protein sequence ID" value="GGT37007.1"/>
    <property type="molecule type" value="Genomic_DNA"/>
</dbReference>
<reference evidence="2" key="1">
    <citation type="journal article" date="2014" name="Int. J. Syst. Evol. Microbiol.">
        <title>Complete genome sequence of Corynebacterium casei LMG S-19264T (=DSM 44701T), isolated from a smear-ripened cheese.</title>
        <authorList>
            <consortium name="US DOE Joint Genome Institute (JGI-PGF)"/>
            <person name="Walter F."/>
            <person name="Albersmeier A."/>
            <person name="Kalinowski J."/>
            <person name="Ruckert C."/>
        </authorList>
    </citation>
    <scope>NUCLEOTIDE SEQUENCE</scope>
    <source>
        <strain evidence="2">JCM 3172</strain>
    </source>
</reference>
<keyword evidence="1" id="KW-1133">Transmembrane helix</keyword>
<proteinExistence type="predicted"/>
<feature type="transmembrane region" description="Helical" evidence="1">
    <location>
        <begin position="169"/>
        <end position="197"/>
    </location>
</feature>
<evidence type="ECO:0000256" key="1">
    <source>
        <dbReference type="SAM" id="Phobius"/>
    </source>
</evidence>
<dbReference type="Proteomes" id="UP000619486">
    <property type="component" value="Unassembled WGS sequence"/>
</dbReference>
<keyword evidence="1" id="KW-0472">Membrane</keyword>
<keyword evidence="1" id="KW-0812">Transmembrane</keyword>
<feature type="transmembrane region" description="Helical" evidence="1">
    <location>
        <begin position="252"/>
        <end position="270"/>
    </location>
</feature>
<sequence length="275" mass="29454">MGIESDQLVFDYLSRVGDLAQQRQLPANTRMRLVSALRDEIDRRRTQTGADSPVAVRRILGRLGTPDEVVESVSGPSPSGLVRPAVPQQRGVEVVDFSSSEAAPEEWWRLDDAELEVPGFVGGVEVPELLKPPPKAVAEAEASAEETAAEETAVTKRRFGRVGRVANPFLLVAALLLLGGAVFGNLLALAAGWALAYVSRRLTRTEAKWAVLGLPALVAAASAIWLWGRAAARWGPPIPPGPEALTSALSTTWPWSLKTAAVASAAFLLWRARRG</sequence>
<evidence type="ECO:0000313" key="3">
    <source>
        <dbReference type="Proteomes" id="UP000619486"/>
    </source>
</evidence>
<evidence type="ECO:0000313" key="2">
    <source>
        <dbReference type="EMBL" id="GGT37007.1"/>
    </source>
</evidence>
<comment type="caution">
    <text evidence="2">The sequence shown here is derived from an EMBL/GenBank/DDBJ whole genome shotgun (WGS) entry which is preliminary data.</text>
</comment>
<reference evidence="2" key="2">
    <citation type="submission" date="2020-09" db="EMBL/GenBank/DDBJ databases">
        <authorList>
            <person name="Sun Q."/>
            <person name="Ohkuma M."/>
        </authorList>
    </citation>
    <scope>NUCLEOTIDE SEQUENCE</scope>
    <source>
        <strain evidence="2">JCM 3172</strain>
    </source>
</reference>